<accession>A0AA88D6I3</accession>
<dbReference type="AlphaFoldDB" id="A0AA88D6I3"/>
<gene>
    <name evidence="1" type="ORF">TIFTF001_015413</name>
</gene>
<evidence type="ECO:0000313" key="1">
    <source>
        <dbReference type="EMBL" id="GMN46225.1"/>
    </source>
</evidence>
<dbReference type="Proteomes" id="UP001187192">
    <property type="component" value="Unassembled WGS sequence"/>
</dbReference>
<keyword evidence="2" id="KW-1185">Reference proteome</keyword>
<comment type="caution">
    <text evidence="1">The sequence shown here is derived from an EMBL/GenBank/DDBJ whole genome shotgun (WGS) entry which is preliminary data.</text>
</comment>
<proteinExistence type="predicted"/>
<evidence type="ECO:0000313" key="2">
    <source>
        <dbReference type="Proteomes" id="UP001187192"/>
    </source>
</evidence>
<protein>
    <submittedName>
        <fullName evidence="1">Uncharacterized protein</fullName>
    </submittedName>
</protein>
<reference evidence="1" key="1">
    <citation type="submission" date="2023-07" db="EMBL/GenBank/DDBJ databases">
        <title>draft genome sequence of fig (Ficus carica).</title>
        <authorList>
            <person name="Takahashi T."/>
            <person name="Nishimura K."/>
        </authorList>
    </citation>
    <scope>NUCLEOTIDE SEQUENCE</scope>
</reference>
<organism evidence="1 2">
    <name type="scientific">Ficus carica</name>
    <name type="common">Common fig</name>
    <dbReference type="NCBI Taxonomy" id="3494"/>
    <lineage>
        <taxon>Eukaryota</taxon>
        <taxon>Viridiplantae</taxon>
        <taxon>Streptophyta</taxon>
        <taxon>Embryophyta</taxon>
        <taxon>Tracheophyta</taxon>
        <taxon>Spermatophyta</taxon>
        <taxon>Magnoliopsida</taxon>
        <taxon>eudicotyledons</taxon>
        <taxon>Gunneridae</taxon>
        <taxon>Pentapetalae</taxon>
        <taxon>rosids</taxon>
        <taxon>fabids</taxon>
        <taxon>Rosales</taxon>
        <taxon>Moraceae</taxon>
        <taxon>Ficeae</taxon>
        <taxon>Ficus</taxon>
    </lineage>
</organism>
<sequence>MELLKFTTHGAQDITIDGPWFLSIDDRSKWAGQNLRRQINNESSTTIILALNRARFHNVVCGFITKESPLMLCHLIKKSSVLLVTSRGQGRGPTVILRFAVRYISRVELACFPDATLMSDHAASGSALREGICVTSGSA</sequence>
<dbReference type="EMBL" id="BTGU01000022">
    <property type="protein sequence ID" value="GMN46225.1"/>
    <property type="molecule type" value="Genomic_DNA"/>
</dbReference>
<name>A0AA88D6I3_FICCA</name>